<keyword evidence="4" id="KW-1185">Reference proteome</keyword>
<proteinExistence type="predicted"/>
<evidence type="ECO:0000256" key="1">
    <source>
        <dbReference type="PROSITE-ProRule" id="PRU00259"/>
    </source>
</evidence>
<accession>A0A812RRW4</accession>
<dbReference type="EMBL" id="CAJNDS010002367">
    <property type="protein sequence ID" value="CAE7451521.1"/>
    <property type="molecule type" value="Genomic_DNA"/>
</dbReference>
<reference evidence="3" key="1">
    <citation type="submission" date="2021-02" db="EMBL/GenBank/DDBJ databases">
        <authorList>
            <person name="Dougan E. K."/>
            <person name="Rhodes N."/>
            <person name="Thang M."/>
            <person name="Chan C."/>
        </authorList>
    </citation>
    <scope>NUCLEOTIDE SEQUENCE</scope>
</reference>
<evidence type="ECO:0000313" key="3">
    <source>
        <dbReference type="EMBL" id="CAE7451521.1"/>
    </source>
</evidence>
<dbReference type="Gene3D" id="1.25.10.10">
    <property type="entry name" value="Leucine-rich Repeat Variant"/>
    <property type="match status" value="2"/>
</dbReference>
<dbReference type="SMART" id="SM00185">
    <property type="entry name" value="ARM"/>
    <property type="match status" value="6"/>
</dbReference>
<evidence type="ECO:0000313" key="4">
    <source>
        <dbReference type="Proteomes" id="UP000604046"/>
    </source>
</evidence>
<dbReference type="AlphaFoldDB" id="A0A812RRW4"/>
<dbReference type="OrthoDB" id="413134at2759"/>
<dbReference type="PANTHER" id="PTHR46241:SF1">
    <property type="entry name" value="OUTER DYNEIN ARM-DOCKING COMPLEX SUBUNIT 2"/>
    <property type="match status" value="1"/>
</dbReference>
<organism evidence="3 4">
    <name type="scientific">Symbiodinium natans</name>
    <dbReference type="NCBI Taxonomy" id="878477"/>
    <lineage>
        <taxon>Eukaryota</taxon>
        <taxon>Sar</taxon>
        <taxon>Alveolata</taxon>
        <taxon>Dinophyceae</taxon>
        <taxon>Suessiales</taxon>
        <taxon>Symbiodiniaceae</taxon>
        <taxon>Symbiodinium</taxon>
    </lineage>
</organism>
<dbReference type="PROSITE" id="PS50176">
    <property type="entry name" value="ARM_REPEAT"/>
    <property type="match status" value="1"/>
</dbReference>
<sequence length="431" mass="46016">MLHSKAIVRLPRVTQTHTALAAVHCMTWGSAHDSLQAVASMEALLTSDDVRARFVAAGAVQPLVAMLSDNSRDARCKAAKALANLGHCAVGKRILVTTGGVPALMKLFATDDPECEEAASAVLVHVAAGEKVREELILGGMPPYLTAMLDSNSPTTLAHAVRLLGHLATNQDVASGLFEGFLSNLLSFLDSSYPDEVNLPAAFAIAQLASTDTRRRALIESQIVEKLLRLLDEGSHDCKAEAAGALAVLTQTQDKRTFKKIAAHMMDAGVLTPLLVMLSSSHEACGANAARVLVLLAATGRTSAAMLASGILRHLVEQLRAPSTSAHSERLARVLQALAKFNRSEMELELSQESGQELLLAALQKEQDRNPAPLKVEKPRPPMTGKGQVTVLPMLSKLKSGRKMLPMDTIIRTPRKLPAGAAPLPPLHCFY</sequence>
<feature type="repeat" description="ARM" evidence="1">
    <location>
        <begin position="58"/>
        <end position="100"/>
    </location>
</feature>
<name>A0A812RRW4_9DINO</name>
<feature type="compositionally biased region" description="Basic and acidic residues" evidence="2">
    <location>
        <begin position="369"/>
        <end position="380"/>
    </location>
</feature>
<dbReference type="SUPFAM" id="SSF48371">
    <property type="entry name" value="ARM repeat"/>
    <property type="match status" value="2"/>
</dbReference>
<dbReference type="PANTHER" id="PTHR46241">
    <property type="entry name" value="ARMADILLO REPEAT-CONTAINING PROTEIN 4 ARMC4"/>
    <property type="match status" value="1"/>
</dbReference>
<dbReference type="InterPro" id="IPR000225">
    <property type="entry name" value="Armadillo"/>
</dbReference>
<dbReference type="InterPro" id="IPR011989">
    <property type="entry name" value="ARM-like"/>
</dbReference>
<evidence type="ECO:0000256" key="2">
    <source>
        <dbReference type="SAM" id="MobiDB-lite"/>
    </source>
</evidence>
<protein>
    <submittedName>
        <fullName evidence="3">VAC8 protein</fullName>
    </submittedName>
</protein>
<dbReference type="Proteomes" id="UP000604046">
    <property type="component" value="Unassembled WGS sequence"/>
</dbReference>
<feature type="region of interest" description="Disordered" evidence="2">
    <location>
        <begin position="369"/>
        <end position="388"/>
    </location>
</feature>
<gene>
    <name evidence="3" type="primary">VAC8</name>
    <name evidence="3" type="ORF">SNAT2548_LOCUS24726</name>
</gene>
<dbReference type="InterPro" id="IPR016024">
    <property type="entry name" value="ARM-type_fold"/>
</dbReference>
<comment type="caution">
    <text evidence="3">The sequence shown here is derived from an EMBL/GenBank/DDBJ whole genome shotgun (WGS) entry which is preliminary data.</text>
</comment>